<protein>
    <submittedName>
        <fullName evidence="2">DotI/IcmL/TraM family protein</fullName>
    </submittedName>
</protein>
<gene>
    <name evidence="2" type="ORF">HLH48_15715</name>
</gene>
<evidence type="ECO:0000313" key="3">
    <source>
        <dbReference type="Proteomes" id="UP000589085"/>
    </source>
</evidence>
<dbReference type="Proteomes" id="UP000589085">
    <property type="component" value="Unassembled WGS sequence"/>
</dbReference>
<proteinExistence type="predicted"/>
<keyword evidence="1" id="KW-0812">Transmembrane</keyword>
<feature type="transmembrane region" description="Helical" evidence="1">
    <location>
        <begin position="26"/>
        <end position="48"/>
    </location>
</feature>
<evidence type="ECO:0000313" key="2">
    <source>
        <dbReference type="EMBL" id="MBB2161601.1"/>
    </source>
</evidence>
<dbReference type="Pfam" id="PF11393">
    <property type="entry name" value="T4BSS_DotI_IcmL"/>
    <property type="match status" value="1"/>
</dbReference>
<dbReference type="InterPro" id="IPR021055">
    <property type="entry name" value="T4BSS_IcmL/DotI"/>
</dbReference>
<comment type="caution">
    <text evidence="2">The sequence shown here is derived from an EMBL/GenBank/DDBJ whole genome shotgun (WGS) entry which is preliminary data.</text>
</comment>
<keyword evidence="1" id="KW-0472">Membrane</keyword>
<evidence type="ECO:0000256" key="1">
    <source>
        <dbReference type="SAM" id="Phobius"/>
    </source>
</evidence>
<reference evidence="2 3" key="1">
    <citation type="submission" date="2020-04" db="EMBL/GenBank/DDBJ databases">
        <title>Description of novel Gluconacetobacter.</title>
        <authorList>
            <person name="Sombolestani A."/>
        </authorList>
    </citation>
    <scope>NUCLEOTIDE SEQUENCE [LARGE SCALE GENOMIC DNA]</scope>
    <source>
        <strain evidence="2 3">LMG 19747</strain>
    </source>
</reference>
<organism evidence="2 3">
    <name type="scientific">Gluconacetobacter sacchari</name>
    <dbReference type="NCBI Taxonomy" id="92759"/>
    <lineage>
        <taxon>Bacteria</taxon>
        <taxon>Pseudomonadati</taxon>
        <taxon>Pseudomonadota</taxon>
        <taxon>Alphaproteobacteria</taxon>
        <taxon>Acetobacterales</taxon>
        <taxon>Acetobacteraceae</taxon>
        <taxon>Gluconacetobacter</taxon>
    </lineage>
</organism>
<dbReference type="EMBL" id="JABEQJ010000022">
    <property type="protein sequence ID" value="MBB2161601.1"/>
    <property type="molecule type" value="Genomic_DNA"/>
</dbReference>
<name>A0A7W4IEX6_9PROT</name>
<sequence>MSGTTRKALQERIVDPEFLQWIAKKLLIGFGASLLGNLVSLLVLFVMATHPPREHFFYLDNLLRPRELLATDRPYYTDSEIGRWATETVCDLYTMNFKDIDKHLDKASENFDVPGWNSWFARFRERGNIDYIKSERIYLTAVPRHAYTIMDSGIDPKDHLYTWKVRFHMLWKWENSHSDGDHPQEIVLRVDVTIKKTNNPKYKGGIAITELNAPRLSDVGGG</sequence>
<dbReference type="AlphaFoldDB" id="A0A7W4IEX6"/>
<dbReference type="RefSeq" id="WP_182998431.1">
    <property type="nucleotide sequence ID" value="NZ_JABEQJ010000022.1"/>
</dbReference>
<dbReference type="CDD" id="cd16385">
    <property type="entry name" value="IcmL"/>
    <property type="match status" value="1"/>
</dbReference>
<keyword evidence="1" id="KW-1133">Transmembrane helix</keyword>
<accession>A0A7W4IEX6</accession>